<feature type="region of interest" description="Disordered" evidence="1">
    <location>
        <begin position="116"/>
        <end position="146"/>
    </location>
</feature>
<organism evidence="2 3">
    <name type="scientific">Hymenoscyphus fraxineus</name>
    <dbReference type="NCBI Taxonomy" id="746836"/>
    <lineage>
        <taxon>Eukaryota</taxon>
        <taxon>Fungi</taxon>
        <taxon>Dikarya</taxon>
        <taxon>Ascomycota</taxon>
        <taxon>Pezizomycotina</taxon>
        <taxon>Leotiomycetes</taxon>
        <taxon>Helotiales</taxon>
        <taxon>Helotiaceae</taxon>
        <taxon>Hymenoscyphus</taxon>
    </lineage>
</organism>
<proteinExistence type="predicted"/>
<dbReference type="AlphaFoldDB" id="A0A9N9L4U5"/>
<evidence type="ECO:0000313" key="2">
    <source>
        <dbReference type="EMBL" id="CAG8960355.1"/>
    </source>
</evidence>
<feature type="compositionally biased region" description="Low complexity" evidence="1">
    <location>
        <begin position="131"/>
        <end position="140"/>
    </location>
</feature>
<reference evidence="2" key="1">
    <citation type="submission" date="2021-07" db="EMBL/GenBank/DDBJ databases">
        <authorList>
            <person name="Durling M."/>
        </authorList>
    </citation>
    <scope>NUCLEOTIDE SEQUENCE</scope>
</reference>
<comment type="caution">
    <text evidence="2">The sequence shown here is derived from an EMBL/GenBank/DDBJ whole genome shotgun (WGS) entry which is preliminary data.</text>
</comment>
<keyword evidence="3" id="KW-1185">Reference proteome</keyword>
<feature type="compositionally biased region" description="Pro residues" evidence="1">
    <location>
        <begin position="7"/>
        <end position="17"/>
    </location>
</feature>
<feature type="compositionally biased region" description="Pro residues" evidence="1">
    <location>
        <begin position="49"/>
        <end position="58"/>
    </location>
</feature>
<feature type="compositionally biased region" description="Basic and acidic residues" evidence="1">
    <location>
        <begin position="92"/>
        <end position="104"/>
    </location>
</feature>
<name>A0A9N9L4U5_9HELO</name>
<evidence type="ECO:0000256" key="1">
    <source>
        <dbReference type="SAM" id="MobiDB-lite"/>
    </source>
</evidence>
<accession>A0A9N9L4U5</accession>
<feature type="region of interest" description="Disordered" evidence="1">
    <location>
        <begin position="1"/>
        <end position="104"/>
    </location>
</feature>
<protein>
    <submittedName>
        <fullName evidence="2">Uncharacterized protein</fullName>
    </submittedName>
</protein>
<dbReference type="Proteomes" id="UP000696280">
    <property type="component" value="Unassembled WGS sequence"/>
</dbReference>
<dbReference type="EMBL" id="CAJVRL010000098">
    <property type="protein sequence ID" value="CAG8960355.1"/>
    <property type="molecule type" value="Genomic_DNA"/>
</dbReference>
<gene>
    <name evidence="2" type="ORF">HYFRA_00012429</name>
</gene>
<sequence>MSDSSSDPPPSSPPTDPTPFDRPFYLSRSRPPHPRDIPLPSIEGSDPGVAPPPRPAPFLRPRTDAERAALAIRPPAQRLPEMPTPPSRPLRRNADPSDPRERIRSGFNFNLGLLPSGTRLLSGPPPPRPSAPVASAARAVPPAPPAPAALPRLPSAADFRIPGLLPTQEAVDAVILAVLVAADEENSGSPQVGPMVAAARAMAEQNDIVRRLRAAGRGAEADSLVERLVWFFRLDVIFQ</sequence>
<evidence type="ECO:0000313" key="3">
    <source>
        <dbReference type="Proteomes" id="UP000696280"/>
    </source>
</evidence>
<dbReference type="OrthoDB" id="10595323at2759"/>